<sequence>MQAFYVKKEKKLSNDCHKINAGNQSNFHKNMKDNEIDS</sequence>
<evidence type="ECO:0000313" key="2">
    <source>
        <dbReference type="Proteomes" id="UP000075442"/>
    </source>
</evidence>
<gene>
    <name evidence="1" type="ORF">SMIM3I_01715</name>
</gene>
<reference evidence="1 2" key="1">
    <citation type="submission" date="2016-01" db="EMBL/GenBank/DDBJ databases">
        <title>Highly variable Streptococcus oralis 1 are common among viridans streptococci isolated from primates.</title>
        <authorList>
            <person name="Denapaite D."/>
            <person name="Rieger M."/>
            <person name="Koendgen S."/>
            <person name="Brueckner R."/>
            <person name="Ochigava I."/>
            <person name="Kappeler P."/>
            <person name="Maetz-Rensing K."/>
            <person name="Leendertz F."/>
        </authorList>
    </citation>
    <scope>NUCLEOTIDE SEQUENCE [LARGE SCALE GENOMIC DNA]</scope>
    <source>
        <strain evidence="1 2">M3-1</strain>
    </source>
</reference>
<dbReference type="AlphaFoldDB" id="A0A150NWU6"/>
<dbReference type="EMBL" id="LROU01000025">
    <property type="protein sequence ID" value="KYF37932.1"/>
    <property type="molecule type" value="Genomic_DNA"/>
</dbReference>
<dbReference type="Proteomes" id="UP000075442">
    <property type="component" value="Unassembled WGS sequence"/>
</dbReference>
<comment type="caution">
    <text evidence="1">The sequence shown here is derived from an EMBL/GenBank/DDBJ whole genome shotgun (WGS) entry which is preliminary data.</text>
</comment>
<protein>
    <submittedName>
        <fullName evidence="1">Uncharacterized protein</fullName>
    </submittedName>
</protein>
<accession>A0A150NWU6</accession>
<dbReference type="PATRIC" id="fig|28037.235.peg.519"/>
<proteinExistence type="predicted"/>
<name>A0A150NWU6_STRMT</name>
<organism evidence="1 2">
    <name type="scientific">Streptococcus mitis</name>
    <dbReference type="NCBI Taxonomy" id="28037"/>
    <lineage>
        <taxon>Bacteria</taxon>
        <taxon>Bacillati</taxon>
        <taxon>Bacillota</taxon>
        <taxon>Bacilli</taxon>
        <taxon>Lactobacillales</taxon>
        <taxon>Streptococcaceae</taxon>
        <taxon>Streptococcus</taxon>
        <taxon>Streptococcus mitis group</taxon>
    </lineage>
</organism>
<evidence type="ECO:0000313" key="1">
    <source>
        <dbReference type="EMBL" id="KYF37932.1"/>
    </source>
</evidence>